<dbReference type="WBParaSite" id="nRc.2.0.1.t32648-RA">
    <property type="protein sequence ID" value="nRc.2.0.1.t32648-RA"/>
    <property type="gene ID" value="nRc.2.0.1.g32648"/>
</dbReference>
<reference evidence="3" key="1">
    <citation type="submission" date="2022-11" db="UniProtKB">
        <authorList>
            <consortium name="WormBaseParasite"/>
        </authorList>
    </citation>
    <scope>IDENTIFICATION</scope>
</reference>
<name>A0A915K1G8_ROMCU</name>
<keyword evidence="2" id="KW-1185">Reference proteome</keyword>
<protein>
    <submittedName>
        <fullName evidence="3">Uncharacterized protein</fullName>
    </submittedName>
</protein>
<feature type="compositionally biased region" description="Low complexity" evidence="1">
    <location>
        <begin position="60"/>
        <end position="79"/>
    </location>
</feature>
<accession>A0A915K1G8</accession>
<organism evidence="2 3">
    <name type="scientific">Romanomermis culicivorax</name>
    <name type="common">Nematode worm</name>
    <dbReference type="NCBI Taxonomy" id="13658"/>
    <lineage>
        <taxon>Eukaryota</taxon>
        <taxon>Metazoa</taxon>
        <taxon>Ecdysozoa</taxon>
        <taxon>Nematoda</taxon>
        <taxon>Enoplea</taxon>
        <taxon>Dorylaimia</taxon>
        <taxon>Mermithida</taxon>
        <taxon>Mermithoidea</taxon>
        <taxon>Mermithidae</taxon>
        <taxon>Romanomermis</taxon>
    </lineage>
</organism>
<feature type="compositionally biased region" description="Basic and acidic residues" evidence="1">
    <location>
        <begin position="92"/>
        <end position="141"/>
    </location>
</feature>
<evidence type="ECO:0000313" key="3">
    <source>
        <dbReference type="WBParaSite" id="nRc.2.0.1.t32648-RA"/>
    </source>
</evidence>
<dbReference type="Proteomes" id="UP000887565">
    <property type="component" value="Unplaced"/>
</dbReference>
<sequence length="141" mass="15573">MNILNNRNLKQDVSTVRCSNTIPVVVVSAIFSVNMPKKFDEEKSERHKPATRNMMDVVKSKTTPPSASKAPSLAKKSSPQQHSNTATGGSEEYIKNKSSFKLDDDARGAKTADDTPSLDKHGGWLHPLEDKADVVERKPKR</sequence>
<evidence type="ECO:0000313" key="2">
    <source>
        <dbReference type="Proteomes" id="UP000887565"/>
    </source>
</evidence>
<dbReference type="AlphaFoldDB" id="A0A915K1G8"/>
<proteinExistence type="predicted"/>
<feature type="compositionally biased region" description="Basic and acidic residues" evidence="1">
    <location>
        <begin position="37"/>
        <end position="48"/>
    </location>
</feature>
<feature type="region of interest" description="Disordered" evidence="1">
    <location>
        <begin position="36"/>
        <end position="141"/>
    </location>
</feature>
<evidence type="ECO:0000256" key="1">
    <source>
        <dbReference type="SAM" id="MobiDB-lite"/>
    </source>
</evidence>